<dbReference type="AlphaFoldDB" id="A0A9W9P729"/>
<reference evidence="4" key="1">
    <citation type="submission" date="2022-11" db="EMBL/GenBank/DDBJ databases">
        <authorList>
            <person name="Petersen C."/>
        </authorList>
    </citation>
    <scope>NUCLEOTIDE SEQUENCE</scope>
    <source>
        <strain evidence="4">IBT 19713</strain>
    </source>
</reference>
<gene>
    <name evidence="4" type="ORF">N7468_003783</name>
</gene>
<keyword evidence="3" id="KW-0812">Transmembrane</keyword>
<dbReference type="Gene3D" id="3.90.180.10">
    <property type="entry name" value="Medium-chain alcohol dehydrogenases, catalytic domain"/>
    <property type="match status" value="2"/>
</dbReference>
<dbReference type="OrthoDB" id="48317at2759"/>
<keyword evidence="3" id="KW-0472">Membrane</keyword>
<dbReference type="GO" id="GO:0016651">
    <property type="term" value="F:oxidoreductase activity, acting on NAD(P)H"/>
    <property type="evidence" value="ECO:0007669"/>
    <property type="project" value="InterPro"/>
</dbReference>
<dbReference type="InterPro" id="IPR047122">
    <property type="entry name" value="Trans-enoyl_RdTase-like"/>
</dbReference>
<evidence type="ECO:0000313" key="4">
    <source>
        <dbReference type="EMBL" id="KAJ5239164.1"/>
    </source>
</evidence>
<dbReference type="RefSeq" id="XP_058332083.1">
    <property type="nucleotide sequence ID" value="XM_058473080.1"/>
</dbReference>
<evidence type="ECO:0000313" key="5">
    <source>
        <dbReference type="Proteomes" id="UP001150941"/>
    </source>
</evidence>
<evidence type="ECO:0000256" key="3">
    <source>
        <dbReference type="SAM" id="Phobius"/>
    </source>
</evidence>
<dbReference type="SUPFAM" id="SSF50129">
    <property type="entry name" value="GroES-like"/>
    <property type="match status" value="1"/>
</dbReference>
<organism evidence="4 5">
    <name type="scientific">Penicillium chermesinum</name>
    <dbReference type="NCBI Taxonomy" id="63820"/>
    <lineage>
        <taxon>Eukaryota</taxon>
        <taxon>Fungi</taxon>
        <taxon>Dikarya</taxon>
        <taxon>Ascomycota</taxon>
        <taxon>Pezizomycotina</taxon>
        <taxon>Eurotiomycetes</taxon>
        <taxon>Eurotiomycetidae</taxon>
        <taxon>Eurotiales</taxon>
        <taxon>Aspergillaceae</taxon>
        <taxon>Penicillium</taxon>
    </lineage>
</organism>
<comment type="similarity">
    <text evidence="1">Belongs to the zinc-containing alcohol dehydrogenase family.</text>
</comment>
<dbReference type="GeneID" id="83200383"/>
<evidence type="ECO:0000256" key="2">
    <source>
        <dbReference type="ARBA" id="ARBA00023002"/>
    </source>
</evidence>
<dbReference type="PANTHER" id="PTHR45348:SF2">
    <property type="entry name" value="ZINC-TYPE ALCOHOL DEHYDROGENASE-LIKE PROTEIN C2E1P3.01"/>
    <property type="match status" value="1"/>
</dbReference>
<evidence type="ECO:0000256" key="1">
    <source>
        <dbReference type="ARBA" id="ARBA00008072"/>
    </source>
</evidence>
<accession>A0A9W9P729</accession>
<comment type="caution">
    <text evidence="4">The sequence shown here is derived from an EMBL/GenBank/DDBJ whole genome shotgun (WGS) entry which is preliminary data.</text>
</comment>
<sequence>MAGEVAGVGNDVKRFKVGDRVLAFSRAAEKEINDSAQGAFQEHTVAYKDLTSRIPADLGFEKAATLPLGVATALSLAVAAGYEVFSTASPRKHELARKLIATNVWDYKSKTAVRDKIAAPKGEALAGAVSIGAGAADKCISILQQCRLVSMITFPIPHDDRQSFLVLRTAVPFLYAIISFKIRSMFQGLKYNLVAIGLTLENGVAREVFTDFWPKAQEADNFVTSFKPGVVGNGVECIQSGFALLRKGMSAKKLVVALCMEVCLFAYILVYH</sequence>
<protein>
    <submittedName>
        <fullName evidence="4">Uncharacterized protein</fullName>
    </submittedName>
</protein>
<dbReference type="Proteomes" id="UP001150941">
    <property type="component" value="Unassembled WGS sequence"/>
</dbReference>
<name>A0A9W9P729_9EURO</name>
<dbReference type="PANTHER" id="PTHR45348">
    <property type="entry name" value="HYPOTHETICAL OXIDOREDUCTASE (EUROFUNG)"/>
    <property type="match status" value="1"/>
</dbReference>
<keyword evidence="3" id="KW-1133">Transmembrane helix</keyword>
<keyword evidence="5" id="KW-1185">Reference proteome</keyword>
<keyword evidence="2" id="KW-0560">Oxidoreductase</keyword>
<dbReference type="Gene3D" id="3.40.50.720">
    <property type="entry name" value="NAD(P)-binding Rossmann-like Domain"/>
    <property type="match status" value="1"/>
</dbReference>
<proteinExistence type="inferred from homology"/>
<reference evidence="4" key="2">
    <citation type="journal article" date="2023" name="IMA Fungus">
        <title>Comparative genomic study of the Penicillium genus elucidates a diverse pangenome and 15 lateral gene transfer events.</title>
        <authorList>
            <person name="Petersen C."/>
            <person name="Sorensen T."/>
            <person name="Nielsen M.R."/>
            <person name="Sondergaard T.E."/>
            <person name="Sorensen J.L."/>
            <person name="Fitzpatrick D.A."/>
            <person name="Frisvad J.C."/>
            <person name="Nielsen K.L."/>
        </authorList>
    </citation>
    <scope>NUCLEOTIDE SEQUENCE</scope>
    <source>
        <strain evidence="4">IBT 19713</strain>
    </source>
</reference>
<feature type="transmembrane region" description="Helical" evidence="3">
    <location>
        <begin position="254"/>
        <end position="271"/>
    </location>
</feature>
<dbReference type="EMBL" id="JAPQKS010000003">
    <property type="protein sequence ID" value="KAJ5239164.1"/>
    <property type="molecule type" value="Genomic_DNA"/>
</dbReference>
<dbReference type="InterPro" id="IPR011032">
    <property type="entry name" value="GroES-like_sf"/>
</dbReference>